<dbReference type="NCBIfam" id="TIGR03950">
    <property type="entry name" value="sidero_Fe_reduc"/>
    <property type="match status" value="1"/>
</dbReference>
<proteinExistence type="predicted"/>
<dbReference type="RefSeq" id="WP_191594009.1">
    <property type="nucleotide sequence ID" value="NZ_JACYFC010000002.1"/>
</dbReference>
<keyword evidence="3" id="KW-1185">Reference proteome</keyword>
<evidence type="ECO:0000313" key="2">
    <source>
        <dbReference type="EMBL" id="MBD5770621.1"/>
    </source>
</evidence>
<evidence type="ECO:0000259" key="1">
    <source>
        <dbReference type="Pfam" id="PF11575"/>
    </source>
</evidence>
<evidence type="ECO:0000313" key="3">
    <source>
        <dbReference type="Proteomes" id="UP000604161"/>
    </source>
</evidence>
<name>A0ABR8NX45_9GAMM</name>
<dbReference type="EMBL" id="JACYFC010000002">
    <property type="protein sequence ID" value="MBD5770621.1"/>
    <property type="molecule type" value="Genomic_DNA"/>
</dbReference>
<protein>
    <submittedName>
        <fullName evidence="2">Siderophore ferric iron reductase</fullName>
    </submittedName>
</protein>
<reference evidence="2 3" key="1">
    <citation type="submission" date="2020-09" db="EMBL/GenBank/DDBJ databases">
        <title>Marinomonas sp. nov., isolated from the cysticercosis algae of Qingdao, China.</title>
        <authorList>
            <person name="Sun X."/>
        </authorList>
    </citation>
    <scope>NUCLEOTIDE SEQUENCE [LARGE SCALE GENOMIC DNA]</scope>
    <source>
        <strain evidence="2 3">SM2066</strain>
    </source>
</reference>
<dbReference type="Proteomes" id="UP000604161">
    <property type="component" value="Unassembled WGS sequence"/>
</dbReference>
<organism evidence="2 3">
    <name type="scientific">Marinomonas colpomeniae</name>
    <dbReference type="NCBI Taxonomy" id="2774408"/>
    <lineage>
        <taxon>Bacteria</taxon>
        <taxon>Pseudomonadati</taxon>
        <taxon>Pseudomonadota</taxon>
        <taxon>Gammaproteobacteria</taxon>
        <taxon>Oceanospirillales</taxon>
        <taxon>Oceanospirillaceae</taxon>
        <taxon>Marinomonas</taxon>
    </lineage>
</organism>
<sequence length="260" mass="30132">MKSPLEHLFKTSKACISVLQGRELDTDLITNESLLSIHSTEGFLANLHRELNKAHPEAGVPYWRVRSWGLSCWQPIYLALICVYHLKLVPNSLSRLHQNQQAAYIAGYALPNEVNDENWFSGDHQQLVEFAAAQLKTLFNALQEEHLKQFGGRQVLYQALLADQFMTSMLVAQQMAFHDVEEKPSTYENERAIKEEYTLWAHTLGLPLTPIERMYHEESVLTFTRRSCCLHYRRDDGELCAECPRHKKNKIHKEQDVRIN</sequence>
<dbReference type="Pfam" id="PF11575">
    <property type="entry name" value="FhuF_C"/>
    <property type="match status" value="1"/>
</dbReference>
<accession>A0ABR8NX45</accession>
<dbReference type="InterPro" id="IPR024726">
    <property type="entry name" value="FhuF_C"/>
</dbReference>
<comment type="caution">
    <text evidence="2">The sequence shown here is derived from an EMBL/GenBank/DDBJ whole genome shotgun (WGS) entry which is preliminary data.</text>
</comment>
<gene>
    <name evidence="2" type="ORF">IF202_06125</name>
</gene>
<feature type="domain" description="Ferric siderophore reductase C-terminal" evidence="1">
    <location>
        <begin position="225"/>
        <end position="245"/>
    </location>
</feature>
<dbReference type="InterPro" id="IPR023998">
    <property type="entry name" value="FCR-like"/>
</dbReference>